<feature type="domain" description="Tr-type G" evidence="9">
    <location>
        <begin position="130"/>
        <end position="359"/>
    </location>
</feature>
<dbReference type="GO" id="GO:0003924">
    <property type="term" value="F:GTPase activity"/>
    <property type="evidence" value="ECO:0007669"/>
    <property type="project" value="InterPro"/>
</dbReference>
<evidence type="ECO:0000256" key="3">
    <source>
        <dbReference type="ARBA" id="ARBA00015364"/>
    </source>
</evidence>
<dbReference type="InterPro" id="IPR004161">
    <property type="entry name" value="EFTu-like_2"/>
</dbReference>
<dbReference type="Gene3D" id="2.40.30.10">
    <property type="entry name" value="Translation factors"/>
    <property type="match status" value="2"/>
</dbReference>
<dbReference type="FunFam" id="2.40.30.10:FF:000028">
    <property type="entry name" value="GTP-binding protein 1,-like"/>
    <property type="match status" value="1"/>
</dbReference>
<accession>A0AAE1U0H1</accession>
<evidence type="ECO:0000259" key="9">
    <source>
        <dbReference type="PROSITE" id="PS51722"/>
    </source>
</evidence>
<dbReference type="CDD" id="cd04165">
    <property type="entry name" value="GTPBP1_like"/>
    <property type="match status" value="1"/>
</dbReference>
<evidence type="ECO:0000313" key="10">
    <source>
        <dbReference type="EMBL" id="KAK4304922.1"/>
    </source>
</evidence>
<dbReference type="SUPFAM" id="SSF52540">
    <property type="entry name" value="P-loop containing nucleoside triphosphate hydrolases"/>
    <property type="match status" value="1"/>
</dbReference>
<dbReference type="GO" id="GO:0003746">
    <property type="term" value="F:translation elongation factor activity"/>
    <property type="evidence" value="ECO:0007669"/>
    <property type="project" value="TreeGrafter"/>
</dbReference>
<dbReference type="PANTHER" id="PTHR43721">
    <property type="entry name" value="ELONGATION FACTOR TU-RELATED"/>
    <property type="match status" value="1"/>
</dbReference>
<dbReference type="Proteomes" id="UP001292094">
    <property type="component" value="Unassembled WGS sequence"/>
</dbReference>
<evidence type="ECO:0000256" key="5">
    <source>
        <dbReference type="ARBA" id="ARBA00022741"/>
    </source>
</evidence>
<dbReference type="SUPFAM" id="SSF50465">
    <property type="entry name" value="EF-Tu/eEF-1alpha/eIF2-gamma C-terminal domain"/>
    <property type="match status" value="1"/>
</dbReference>
<reference evidence="10" key="1">
    <citation type="submission" date="2023-11" db="EMBL/GenBank/DDBJ databases">
        <title>Genome assemblies of two species of porcelain crab, Petrolisthes cinctipes and Petrolisthes manimaculis (Anomura: Porcellanidae).</title>
        <authorList>
            <person name="Angst P."/>
        </authorList>
    </citation>
    <scope>NUCLEOTIDE SEQUENCE</scope>
    <source>
        <strain evidence="10">PB745_02</strain>
        <tissue evidence="10">Gill</tissue>
    </source>
</reference>
<dbReference type="InterPro" id="IPR027417">
    <property type="entry name" value="P-loop_NTPase"/>
</dbReference>
<evidence type="ECO:0000313" key="11">
    <source>
        <dbReference type="Proteomes" id="UP001292094"/>
    </source>
</evidence>
<dbReference type="EMBL" id="JAWZYT010002360">
    <property type="protein sequence ID" value="KAK4304922.1"/>
    <property type="molecule type" value="Genomic_DNA"/>
</dbReference>
<dbReference type="PROSITE" id="PS51722">
    <property type="entry name" value="G_TR_2"/>
    <property type="match status" value="1"/>
</dbReference>
<dbReference type="FunFam" id="3.40.50.300:FF:000091">
    <property type="entry name" value="Probable GTP-binding protein 1"/>
    <property type="match status" value="1"/>
</dbReference>
<keyword evidence="4" id="KW-0963">Cytoplasm</keyword>
<dbReference type="InterPro" id="IPR000795">
    <property type="entry name" value="T_Tr_GTP-bd_dom"/>
</dbReference>
<dbReference type="Pfam" id="PF00009">
    <property type="entry name" value="GTP_EFTU"/>
    <property type="match status" value="1"/>
</dbReference>
<evidence type="ECO:0000256" key="6">
    <source>
        <dbReference type="ARBA" id="ARBA00023134"/>
    </source>
</evidence>
<name>A0AAE1U0H1_9EUCA</name>
<feature type="compositionally biased region" description="Low complexity" evidence="8">
    <location>
        <begin position="599"/>
        <end position="610"/>
    </location>
</feature>
<comment type="subcellular location">
    <subcellularLocation>
        <location evidence="1">Cytoplasm</location>
    </subcellularLocation>
</comment>
<dbReference type="FunFam" id="2.40.30.10:FF:000014">
    <property type="entry name" value="Probable GTP-binding protein 1"/>
    <property type="match status" value="1"/>
</dbReference>
<feature type="compositionally biased region" description="Low complexity" evidence="8">
    <location>
        <begin position="627"/>
        <end position="675"/>
    </location>
</feature>
<organism evidence="10 11">
    <name type="scientific">Petrolisthes manimaculis</name>
    <dbReference type="NCBI Taxonomy" id="1843537"/>
    <lineage>
        <taxon>Eukaryota</taxon>
        <taxon>Metazoa</taxon>
        <taxon>Ecdysozoa</taxon>
        <taxon>Arthropoda</taxon>
        <taxon>Crustacea</taxon>
        <taxon>Multicrustacea</taxon>
        <taxon>Malacostraca</taxon>
        <taxon>Eumalacostraca</taxon>
        <taxon>Eucarida</taxon>
        <taxon>Decapoda</taxon>
        <taxon>Pleocyemata</taxon>
        <taxon>Anomura</taxon>
        <taxon>Galatheoidea</taxon>
        <taxon>Porcellanidae</taxon>
        <taxon>Petrolisthes</taxon>
    </lineage>
</organism>
<comment type="function">
    <text evidence="7">Promotes degradation of target mRNA species. Plays a role in the regulation of circadian mRNA stability. Binds GTP and has GTPase activity.</text>
</comment>
<keyword evidence="11" id="KW-1185">Reference proteome</keyword>
<evidence type="ECO:0000256" key="4">
    <source>
        <dbReference type="ARBA" id="ARBA00022490"/>
    </source>
</evidence>
<dbReference type="Pfam" id="PF03144">
    <property type="entry name" value="GTP_EFTU_D2"/>
    <property type="match status" value="1"/>
</dbReference>
<dbReference type="InterPro" id="IPR009001">
    <property type="entry name" value="Transl_elong_EF1A/Init_IF2_C"/>
</dbReference>
<dbReference type="PANTHER" id="PTHR43721:SF9">
    <property type="entry name" value="GTP-BINDING PROTEIN 1"/>
    <property type="match status" value="1"/>
</dbReference>
<dbReference type="Gene3D" id="3.40.50.300">
    <property type="entry name" value="P-loop containing nucleotide triphosphate hydrolases"/>
    <property type="match status" value="1"/>
</dbReference>
<dbReference type="InterPro" id="IPR035531">
    <property type="entry name" value="GTPBP1-like"/>
</dbReference>
<gene>
    <name evidence="10" type="ORF">Pmani_023156</name>
</gene>
<dbReference type="AlphaFoldDB" id="A0AAE1U0H1"/>
<dbReference type="InterPro" id="IPR009000">
    <property type="entry name" value="Transl_B-barrel_sf"/>
</dbReference>
<comment type="caution">
    <text evidence="10">The sequence shown here is derived from an EMBL/GenBank/DDBJ whole genome shotgun (WGS) entry which is preliminary data.</text>
</comment>
<feature type="compositionally biased region" description="Basic residues" evidence="8">
    <location>
        <begin position="584"/>
        <end position="597"/>
    </location>
</feature>
<evidence type="ECO:0000256" key="1">
    <source>
        <dbReference type="ARBA" id="ARBA00004496"/>
    </source>
</evidence>
<evidence type="ECO:0000256" key="2">
    <source>
        <dbReference type="ARBA" id="ARBA00007249"/>
    </source>
</evidence>
<keyword evidence="5" id="KW-0547">Nucleotide-binding</keyword>
<dbReference type="CDD" id="cd03694">
    <property type="entry name" value="GTPBP_II"/>
    <property type="match status" value="1"/>
</dbReference>
<feature type="region of interest" description="Disordered" evidence="8">
    <location>
        <begin position="564"/>
        <end position="695"/>
    </location>
</feature>
<dbReference type="GO" id="GO:0005737">
    <property type="term" value="C:cytoplasm"/>
    <property type="evidence" value="ECO:0007669"/>
    <property type="project" value="UniProtKB-SubCell"/>
</dbReference>
<evidence type="ECO:0000256" key="8">
    <source>
        <dbReference type="SAM" id="MobiDB-lite"/>
    </source>
</evidence>
<dbReference type="GO" id="GO:0005525">
    <property type="term" value="F:GTP binding"/>
    <property type="evidence" value="ECO:0007669"/>
    <property type="project" value="UniProtKB-KW"/>
</dbReference>
<evidence type="ECO:0000256" key="7">
    <source>
        <dbReference type="ARBA" id="ARBA00025630"/>
    </source>
</evidence>
<comment type="similarity">
    <text evidence="2">Belongs to the TRAFAC class translation factor GTPase superfamily. Classic translation factor GTPase family. EF-Tu/EF-1A subfamily.</text>
</comment>
<keyword evidence="6" id="KW-0342">GTP-binding</keyword>
<protein>
    <recommendedName>
        <fullName evidence="3">GTP-binding protein 1</fullName>
    </recommendedName>
</protein>
<dbReference type="InterPro" id="IPR050055">
    <property type="entry name" value="EF-Tu_GTPase"/>
</dbReference>
<sequence length="695" mass="75226">MASQVVPDGITPSPEEEMLPLNPLQENLLENFVILKNTLVSPDDKVFDQLRSHLQEKICDGNGETLFEVGVGADDSVSGLGNEEYEASVASLQSLADTLESDCVLLREKKSKTGTQGQFLVRRKADSQDFMEVRVAVVGNVDAGKSTLLGVLTHGELDNGRGTARMKLFRHKHEMETGRTSSVGNDILGFDSQGKVVNKPDHGHLDWVKICEASSKVVTFIDLAGHERYLKTTVFGMTGHLPDFTMLMVGANAGVVGMTKEHLGLALALSVPVFVIVTKIDMCPPNVLQDTLRLLHKILKSAGCRKVPLLVRNAEDVVVSATNFVSERLCPIFQVSNVSGENLELLTMFLNLLSSRTPQNDNDPAQFQIDDTYQVPGVGVVVSGTCLKGVIRVNDTLLLGPNGLGDFIPMPVKSIHRKRMPVREVRGGQTASFALKKIKIHDVRKGQVLVDPALNPTSCWEFKGEILVLHHPTTISTKYQAMVHVGSVRQTASIIAMDKECLRTGDKATVHFRFIKHPEYLKNGLKMVFREGRTKAVGRVLEVIPKVASLQHQKNHKIMKMVKQAGGEGGSGQQQHHSGYSGGKKQRSRRGGKHRSRANNTNNPGSSSPTKQGNSVPAAPPSPPPLSTTTTQSSPVSPSTQSQPPCQAASSTHVTPLSPTTQTSTSTSPTSSTTTHQRPDNHTSLPPPATSQVSA</sequence>
<dbReference type="CDD" id="cd03708">
    <property type="entry name" value="GTPBP_III"/>
    <property type="match status" value="1"/>
</dbReference>
<proteinExistence type="inferred from homology"/>
<dbReference type="SUPFAM" id="SSF50447">
    <property type="entry name" value="Translation proteins"/>
    <property type="match status" value="1"/>
</dbReference>